<gene>
    <name evidence="8" type="ORF">CP373A1_08900</name>
</gene>
<keyword evidence="3" id="KW-1003">Cell membrane</keyword>
<dbReference type="PANTHER" id="PTHR43549">
    <property type="entry name" value="MULTIDRUG RESISTANCE PROTEIN YPNP-RELATED"/>
    <property type="match status" value="1"/>
</dbReference>
<dbReference type="RefSeq" id="WP_065254503.1">
    <property type="nucleotide sequence ID" value="NZ_CABHIH010000002.1"/>
</dbReference>
<dbReference type="InterPro" id="IPR052031">
    <property type="entry name" value="Membrane_Transporter-Flippase"/>
</dbReference>
<sequence>MRKIKLSNDGLMTEGSIGKQLIGFAFPLLLGNLFQQLYNTVDAVIVGKFVGSEALAAVNSSTPLVNLLVSFFMGISVGAGVVISQYYGAKNDKKLHDAVHTTVALALASGIFMTFVGIVLSPIILKLMGTPEDVMGLSTIYLQTYFGGILGIVVYNMCSGILRAVGDSTKPLIFLIVSSVVNIILDLLFVVLFDMGVSGVAFATLIAQFVSAGLTIFVLIKTPYNFKLILRDIKFNKLQIIKIIRIGLPTGIQNTIVSLSNVVVQGNINSFGTLAMAGCGSYAKIDGFAILPVMSIAMATTTFTGQNIGAKKYNRVKEGAKIGTIFSIITVVTISTIIMIFTPNILKIFTNDSDVIYYGTLMMKCLAPGYIFLGLSHLFSGVLRGAGKTTVPMIIMVLCWCFLRMAWVLTFTPIFNDIKIVFFGYPITWFASAAILLIYYKKANWLPHEKIIEGETTLEESC</sequence>
<feature type="transmembrane region" description="Helical" evidence="7">
    <location>
        <begin position="21"/>
        <end position="38"/>
    </location>
</feature>
<dbReference type="GO" id="GO:0005886">
    <property type="term" value="C:plasma membrane"/>
    <property type="evidence" value="ECO:0007669"/>
    <property type="project" value="UniProtKB-SubCell"/>
</dbReference>
<organism evidence="8 9">
    <name type="scientific">Clostridium paraputrificum</name>
    <dbReference type="NCBI Taxonomy" id="29363"/>
    <lineage>
        <taxon>Bacteria</taxon>
        <taxon>Bacillati</taxon>
        <taxon>Bacillota</taxon>
        <taxon>Clostridia</taxon>
        <taxon>Eubacteriales</taxon>
        <taxon>Clostridiaceae</taxon>
        <taxon>Clostridium</taxon>
    </lineage>
</organism>
<comment type="caution">
    <text evidence="8">The sequence shown here is derived from an EMBL/GenBank/DDBJ whole genome shotgun (WGS) entry which is preliminary data.</text>
</comment>
<dbReference type="NCBIfam" id="TIGR00797">
    <property type="entry name" value="matE"/>
    <property type="match status" value="1"/>
</dbReference>
<evidence type="ECO:0000256" key="6">
    <source>
        <dbReference type="ARBA" id="ARBA00023136"/>
    </source>
</evidence>
<evidence type="ECO:0000256" key="3">
    <source>
        <dbReference type="ARBA" id="ARBA00022475"/>
    </source>
</evidence>
<feature type="transmembrane region" description="Helical" evidence="7">
    <location>
        <begin position="199"/>
        <end position="220"/>
    </location>
</feature>
<comment type="subcellular location">
    <subcellularLocation>
        <location evidence="1">Cell membrane</location>
        <topology evidence="1">Multi-pass membrane protein</topology>
    </subcellularLocation>
</comment>
<evidence type="ECO:0000256" key="1">
    <source>
        <dbReference type="ARBA" id="ARBA00004651"/>
    </source>
</evidence>
<protein>
    <submittedName>
        <fullName evidence="8">MATE family efflux transporter</fullName>
    </submittedName>
</protein>
<feature type="transmembrane region" description="Helical" evidence="7">
    <location>
        <begin position="172"/>
        <end position="193"/>
    </location>
</feature>
<keyword evidence="2" id="KW-0813">Transport</keyword>
<dbReference type="GO" id="GO:0042910">
    <property type="term" value="F:xenobiotic transmembrane transporter activity"/>
    <property type="evidence" value="ECO:0007669"/>
    <property type="project" value="InterPro"/>
</dbReference>
<dbReference type="PANTHER" id="PTHR43549:SF3">
    <property type="entry name" value="MULTIDRUG RESISTANCE PROTEIN YPNP-RELATED"/>
    <property type="match status" value="1"/>
</dbReference>
<dbReference type="PIRSF" id="PIRSF006603">
    <property type="entry name" value="DinF"/>
    <property type="match status" value="1"/>
</dbReference>
<keyword evidence="4 7" id="KW-0812">Transmembrane</keyword>
<reference evidence="8 9" key="1">
    <citation type="submission" date="2016-06" db="EMBL/GenBank/DDBJ databases">
        <authorList>
            <person name="Kjaerup R.B."/>
            <person name="Dalgaard T.S."/>
            <person name="Juul-Madsen H.R."/>
        </authorList>
    </citation>
    <scope>NUCLEOTIDE SEQUENCE [LARGE SCALE GENOMIC DNA]</scope>
    <source>
        <strain evidence="8 9">373-A1</strain>
    </source>
</reference>
<feature type="transmembrane region" description="Helical" evidence="7">
    <location>
        <begin position="391"/>
        <end position="414"/>
    </location>
</feature>
<evidence type="ECO:0000256" key="4">
    <source>
        <dbReference type="ARBA" id="ARBA00022692"/>
    </source>
</evidence>
<accession>A0A1B8RP58</accession>
<dbReference type="CDD" id="cd13138">
    <property type="entry name" value="MATE_yoeA_like"/>
    <property type="match status" value="1"/>
</dbReference>
<keyword evidence="5 7" id="KW-1133">Transmembrane helix</keyword>
<dbReference type="Proteomes" id="UP000092714">
    <property type="component" value="Unassembled WGS sequence"/>
</dbReference>
<dbReference type="Pfam" id="PF01554">
    <property type="entry name" value="MatE"/>
    <property type="match status" value="2"/>
</dbReference>
<evidence type="ECO:0000256" key="2">
    <source>
        <dbReference type="ARBA" id="ARBA00022448"/>
    </source>
</evidence>
<dbReference type="GO" id="GO:0015297">
    <property type="term" value="F:antiporter activity"/>
    <property type="evidence" value="ECO:0007669"/>
    <property type="project" value="InterPro"/>
</dbReference>
<keyword evidence="6 7" id="KW-0472">Membrane</keyword>
<dbReference type="InterPro" id="IPR002528">
    <property type="entry name" value="MATE_fam"/>
</dbReference>
<evidence type="ECO:0000313" key="8">
    <source>
        <dbReference type="EMBL" id="OBY10617.1"/>
    </source>
</evidence>
<evidence type="ECO:0000313" key="9">
    <source>
        <dbReference type="Proteomes" id="UP000092714"/>
    </source>
</evidence>
<feature type="transmembrane region" description="Helical" evidence="7">
    <location>
        <begin position="67"/>
        <end position="89"/>
    </location>
</feature>
<dbReference type="EMBL" id="MAPZ01000019">
    <property type="protein sequence ID" value="OBY10617.1"/>
    <property type="molecule type" value="Genomic_DNA"/>
</dbReference>
<feature type="transmembrane region" description="Helical" evidence="7">
    <location>
        <begin position="145"/>
        <end position="165"/>
    </location>
</feature>
<evidence type="ECO:0000256" key="5">
    <source>
        <dbReference type="ARBA" id="ARBA00022989"/>
    </source>
</evidence>
<dbReference type="eggNOG" id="COG0534">
    <property type="taxonomic scope" value="Bacteria"/>
</dbReference>
<proteinExistence type="predicted"/>
<name>A0A1B8RP58_9CLOT</name>
<dbReference type="AlphaFoldDB" id="A0A1B8RP58"/>
<dbReference type="InterPro" id="IPR048279">
    <property type="entry name" value="MdtK-like"/>
</dbReference>
<feature type="transmembrane region" description="Helical" evidence="7">
    <location>
        <begin position="322"/>
        <end position="343"/>
    </location>
</feature>
<feature type="transmembrane region" description="Helical" evidence="7">
    <location>
        <begin position="355"/>
        <end position="379"/>
    </location>
</feature>
<feature type="transmembrane region" description="Helical" evidence="7">
    <location>
        <begin position="101"/>
        <end position="125"/>
    </location>
</feature>
<keyword evidence="9" id="KW-1185">Reference proteome</keyword>
<feature type="transmembrane region" description="Helical" evidence="7">
    <location>
        <begin position="420"/>
        <end position="440"/>
    </location>
</feature>
<evidence type="ECO:0000256" key="7">
    <source>
        <dbReference type="SAM" id="Phobius"/>
    </source>
</evidence>